<dbReference type="GeneID" id="8852308"/>
<name>D2V0V7_NAEGR</name>
<dbReference type="AlphaFoldDB" id="D2V0V7"/>
<dbReference type="Proteomes" id="UP000006671">
    <property type="component" value="Unassembled WGS sequence"/>
</dbReference>
<dbReference type="VEuPathDB" id="AmoebaDB:NAEGRDRAFT_62431"/>
<dbReference type="Pfam" id="PF14966">
    <property type="entry name" value="DNA_repr_REX1B"/>
    <property type="match status" value="1"/>
</dbReference>
<gene>
    <name evidence="2" type="ORF">NAEGRDRAFT_62431</name>
</gene>
<dbReference type="EMBL" id="GG738847">
    <property type="protein sequence ID" value="EFC49797.1"/>
    <property type="molecule type" value="Genomic_DNA"/>
</dbReference>
<evidence type="ECO:0000313" key="2">
    <source>
        <dbReference type="EMBL" id="EFC49797.1"/>
    </source>
</evidence>
<proteinExistence type="predicted"/>
<dbReference type="InterPro" id="IPR039491">
    <property type="entry name" value="REX1-B"/>
</dbReference>
<feature type="coiled-coil region" evidence="1">
    <location>
        <begin position="42"/>
        <end position="91"/>
    </location>
</feature>
<keyword evidence="1" id="KW-0175">Coiled coil</keyword>
<dbReference type="PANTHER" id="PTHR28309:SF1">
    <property type="entry name" value="REQUIRED FOR EXCISION 1-B DOMAIN-CONTAINING PROTEIN"/>
    <property type="match status" value="1"/>
</dbReference>
<evidence type="ECO:0000313" key="3">
    <source>
        <dbReference type="Proteomes" id="UP000006671"/>
    </source>
</evidence>
<dbReference type="KEGG" id="ngr:NAEGRDRAFT_62431"/>
<dbReference type="OMA" id="ILAYKQF"/>
<dbReference type="InParanoid" id="D2V0V7"/>
<protein>
    <submittedName>
        <fullName evidence="2">Predicted protein</fullName>
    </submittedName>
</protein>
<dbReference type="RefSeq" id="XP_002682541.1">
    <property type="nucleotide sequence ID" value="XM_002682495.1"/>
</dbReference>
<keyword evidence="3" id="KW-1185">Reference proteome</keyword>
<accession>D2V0V7</accession>
<evidence type="ECO:0000256" key="1">
    <source>
        <dbReference type="SAM" id="Coils"/>
    </source>
</evidence>
<sequence length="161" mass="18827">MSSSSDATILLNLLKKVMDAQDERILAYKTFDRVVESTTMEFQEISLTIRQAQKELKEIGDEKYSGLIDQLQNLEREKLQITINIQKVEQFVEEEKKKLACDHDEKCRHNHQDEEELGGAKLTLLLEDLKKFIVRESELIEQINEILEEFRCDILELKSSL</sequence>
<dbReference type="PANTHER" id="PTHR28309">
    <property type="entry name" value="REQUIRED FOR EXCISION 1-B DOMAIN-CONTAINING PROTEIN"/>
    <property type="match status" value="1"/>
</dbReference>
<reference evidence="2 3" key="1">
    <citation type="journal article" date="2010" name="Cell">
        <title>The genome of Naegleria gruberi illuminates early eukaryotic versatility.</title>
        <authorList>
            <person name="Fritz-Laylin L.K."/>
            <person name="Prochnik S.E."/>
            <person name="Ginger M.L."/>
            <person name="Dacks J.B."/>
            <person name="Carpenter M.L."/>
            <person name="Field M.C."/>
            <person name="Kuo A."/>
            <person name="Paredez A."/>
            <person name="Chapman J."/>
            <person name="Pham J."/>
            <person name="Shu S."/>
            <person name="Neupane R."/>
            <person name="Cipriano M."/>
            <person name="Mancuso J."/>
            <person name="Tu H."/>
            <person name="Salamov A."/>
            <person name="Lindquist E."/>
            <person name="Shapiro H."/>
            <person name="Lucas S."/>
            <person name="Grigoriev I.V."/>
            <person name="Cande W.Z."/>
            <person name="Fulton C."/>
            <person name="Rokhsar D.S."/>
            <person name="Dawson S.C."/>
        </authorList>
    </citation>
    <scope>NUCLEOTIDE SEQUENCE [LARGE SCALE GENOMIC DNA]</scope>
    <source>
        <strain evidence="2 3">NEG-M</strain>
    </source>
</reference>
<dbReference type="OrthoDB" id="434723at2759"/>
<organism evidence="3">
    <name type="scientific">Naegleria gruberi</name>
    <name type="common">Amoeba</name>
    <dbReference type="NCBI Taxonomy" id="5762"/>
    <lineage>
        <taxon>Eukaryota</taxon>
        <taxon>Discoba</taxon>
        <taxon>Heterolobosea</taxon>
        <taxon>Tetramitia</taxon>
        <taxon>Eutetramitia</taxon>
        <taxon>Vahlkampfiidae</taxon>
        <taxon>Naegleria</taxon>
    </lineage>
</organism>